<dbReference type="AlphaFoldDB" id="A0AAV9GNX6"/>
<evidence type="ECO:0000313" key="1">
    <source>
        <dbReference type="EMBL" id="KAK4449897.1"/>
    </source>
</evidence>
<reference evidence="1" key="2">
    <citation type="submission" date="2023-05" db="EMBL/GenBank/DDBJ databases">
        <authorList>
            <consortium name="Lawrence Berkeley National Laboratory"/>
            <person name="Steindorff A."/>
            <person name="Hensen N."/>
            <person name="Bonometti L."/>
            <person name="Westerberg I."/>
            <person name="Brannstrom I.O."/>
            <person name="Guillou S."/>
            <person name="Cros-Aarteil S."/>
            <person name="Calhoun S."/>
            <person name="Haridas S."/>
            <person name="Kuo A."/>
            <person name="Mondo S."/>
            <person name="Pangilinan J."/>
            <person name="Riley R."/>
            <person name="Labutti K."/>
            <person name="Andreopoulos B."/>
            <person name="Lipzen A."/>
            <person name="Chen C."/>
            <person name="Yanf M."/>
            <person name="Daum C."/>
            <person name="Ng V."/>
            <person name="Clum A."/>
            <person name="Ohm R."/>
            <person name="Martin F."/>
            <person name="Silar P."/>
            <person name="Natvig D."/>
            <person name="Lalanne C."/>
            <person name="Gautier V."/>
            <person name="Ament-Velasquez S.L."/>
            <person name="Kruys A."/>
            <person name="Hutchinson M.I."/>
            <person name="Powell A.J."/>
            <person name="Barry K."/>
            <person name="Miller A.N."/>
            <person name="Grigoriev I.V."/>
            <person name="Debuchy R."/>
            <person name="Gladieux P."/>
            <person name="Thoren M.H."/>
            <person name="Johannesson H."/>
        </authorList>
    </citation>
    <scope>NUCLEOTIDE SEQUENCE</scope>
    <source>
        <strain evidence="1">PSN243</strain>
    </source>
</reference>
<gene>
    <name evidence="1" type="ORF">QBC34DRAFT_462572</name>
</gene>
<comment type="caution">
    <text evidence="1">The sequence shown here is derived from an EMBL/GenBank/DDBJ whole genome shotgun (WGS) entry which is preliminary data.</text>
</comment>
<name>A0AAV9GNX6_9PEZI</name>
<accession>A0AAV9GNX6</accession>
<dbReference type="Proteomes" id="UP001321760">
    <property type="component" value="Unassembled WGS sequence"/>
</dbReference>
<dbReference type="EMBL" id="MU865935">
    <property type="protein sequence ID" value="KAK4449897.1"/>
    <property type="molecule type" value="Genomic_DNA"/>
</dbReference>
<keyword evidence="2" id="KW-1185">Reference proteome</keyword>
<proteinExistence type="predicted"/>
<sequence>MSPVLPSNPSFRPRGDLHLRYCASVCRRSWELAPQPKLPWPWHCVYSHVSCMLVLRIVIVTRPGGGQQQSWQMVCPDTGGGGVSIRGGFATIPPPQLDIGSQSNPHATAMSRWLPVLPGLSLYCRSPTVSPQYNCRSKPAAYPWTISPSSYRYQPQPQPETQAHLDTLGSAQARRCRCCGTAAAVARPRIQGILSKRPRAFCPPSANSCDINFNKQRAKHRIARPKYRSSVARHAAPERCPLTDR</sequence>
<organism evidence="1 2">
    <name type="scientific">Podospora aff. communis PSN243</name>
    <dbReference type="NCBI Taxonomy" id="3040156"/>
    <lineage>
        <taxon>Eukaryota</taxon>
        <taxon>Fungi</taxon>
        <taxon>Dikarya</taxon>
        <taxon>Ascomycota</taxon>
        <taxon>Pezizomycotina</taxon>
        <taxon>Sordariomycetes</taxon>
        <taxon>Sordariomycetidae</taxon>
        <taxon>Sordariales</taxon>
        <taxon>Podosporaceae</taxon>
        <taxon>Podospora</taxon>
    </lineage>
</organism>
<evidence type="ECO:0000313" key="2">
    <source>
        <dbReference type="Proteomes" id="UP001321760"/>
    </source>
</evidence>
<protein>
    <submittedName>
        <fullName evidence="1">Uncharacterized protein</fullName>
    </submittedName>
</protein>
<reference evidence="1" key="1">
    <citation type="journal article" date="2023" name="Mol. Phylogenet. Evol.">
        <title>Genome-scale phylogeny and comparative genomics of the fungal order Sordariales.</title>
        <authorList>
            <person name="Hensen N."/>
            <person name="Bonometti L."/>
            <person name="Westerberg I."/>
            <person name="Brannstrom I.O."/>
            <person name="Guillou S."/>
            <person name="Cros-Aarteil S."/>
            <person name="Calhoun S."/>
            <person name="Haridas S."/>
            <person name="Kuo A."/>
            <person name="Mondo S."/>
            <person name="Pangilinan J."/>
            <person name="Riley R."/>
            <person name="LaButti K."/>
            <person name="Andreopoulos B."/>
            <person name="Lipzen A."/>
            <person name="Chen C."/>
            <person name="Yan M."/>
            <person name="Daum C."/>
            <person name="Ng V."/>
            <person name="Clum A."/>
            <person name="Steindorff A."/>
            <person name="Ohm R.A."/>
            <person name="Martin F."/>
            <person name="Silar P."/>
            <person name="Natvig D.O."/>
            <person name="Lalanne C."/>
            <person name="Gautier V."/>
            <person name="Ament-Velasquez S.L."/>
            <person name="Kruys A."/>
            <person name="Hutchinson M.I."/>
            <person name="Powell A.J."/>
            <person name="Barry K."/>
            <person name="Miller A.N."/>
            <person name="Grigoriev I.V."/>
            <person name="Debuchy R."/>
            <person name="Gladieux P."/>
            <person name="Hiltunen Thoren M."/>
            <person name="Johannesson H."/>
        </authorList>
    </citation>
    <scope>NUCLEOTIDE SEQUENCE</scope>
    <source>
        <strain evidence="1">PSN243</strain>
    </source>
</reference>